<accession>A0ABM0USM3</accession>
<protein>
    <submittedName>
        <fullName evidence="3">Uncharacterized protein LOC104728327</fullName>
    </submittedName>
</protein>
<dbReference type="GeneID" id="104728327"/>
<dbReference type="Pfam" id="PF13966">
    <property type="entry name" value="zf-RVT"/>
    <property type="match status" value="1"/>
</dbReference>
<reference evidence="2" key="1">
    <citation type="journal article" date="2014" name="Nat. Commun.">
        <title>The emerging biofuel crop Camelina sativa retains a highly undifferentiated hexaploid genome structure.</title>
        <authorList>
            <person name="Kagale S."/>
            <person name="Koh C."/>
            <person name="Nixon J."/>
            <person name="Bollina V."/>
            <person name="Clarke W.E."/>
            <person name="Tuteja R."/>
            <person name="Spillane C."/>
            <person name="Robinson S.J."/>
            <person name="Links M.G."/>
            <person name="Clarke C."/>
            <person name="Higgins E.E."/>
            <person name="Huebert T."/>
            <person name="Sharpe A.G."/>
            <person name="Parkin I.A."/>
        </authorList>
    </citation>
    <scope>NUCLEOTIDE SEQUENCE [LARGE SCALE GENOMIC DNA]</scope>
    <source>
        <strain evidence="2">cv. DH55</strain>
    </source>
</reference>
<name>A0ABM0USM3_CAMSA</name>
<proteinExistence type="predicted"/>
<gene>
    <name evidence="3" type="primary">LOC104728327</name>
</gene>
<dbReference type="InterPro" id="IPR026960">
    <property type="entry name" value="RVT-Znf"/>
</dbReference>
<reference evidence="3" key="2">
    <citation type="submission" date="2025-08" db="UniProtKB">
        <authorList>
            <consortium name="RefSeq"/>
        </authorList>
    </citation>
    <scope>IDENTIFICATION</scope>
    <source>
        <tissue evidence="3">Leaf</tissue>
    </source>
</reference>
<evidence type="ECO:0000313" key="3">
    <source>
        <dbReference type="RefSeq" id="XP_010445623.1"/>
    </source>
</evidence>
<dbReference type="PANTHER" id="PTHR33116">
    <property type="entry name" value="REVERSE TRANSCRIPTASE ZINC-BINDING DOMAIN-CONTAINING PROTEIN-RELATED-RELATED"/>
    <property type="match status" value="1"/>
</dbReference>
<feature type="domain" description="Reverse transcriptase zinc-binding" evidence="1">
    <location>
        <begin position="137"/>
        <end position="221"/>
    </location>
</feature>
<dbReference type="PANTHER" id="PTHR33116:SF84">
    <property type="entry name" value="RNA-DIRECTED DNA POLYMERASE"/>
    <property type="match status" value="1"/>
</dbReference>
<keyword evidence="2" id="KW-1185">Reference proteome</keyword>
<dbReference type="RefSeq" id="XP_010445623.1">
    <property type="nucleotide sequence ID" value="XM_010447321.1"/>
</dbReference>
<evidence type="ECO:0000313" key="2">
    <source>
        <dbReference type="Proteomes" id="UP000694864"/>
    </source>
</evidence>
<organism evidence="2 3">
    <name type="scientific">Camelina sativa</name>
    <name type="common">False flax</name>
    <name type="synonym">Myagrum sativum</name>
    <dbReference type="NCBI Taxonomy" id="90675"/>
    <lineage>
        <taxon>Eukaryota</taxon>
        <taxon>Viridiplantae</taxon>
        <taxon>Streptophyta</taxon>
        <taxon>Embryophyta</taxon>
        <taxon>Tracheophyta</taxon>
        <taxon>Spermatophyta</taxon>
        <taxon>Magnoliopsida</taxon>
        <taxon>eudicotyledons</taxon>
        <taxon>Gunneridae</taxon>
        <taxon>Pentapetalae</taxon>
        <taxon>rosids</taxon>
        <taxon>malvids</taxon>
        <taxon>Brassicales</taxon>
        <taxon>Brassicaceae</taxon>
        <taxon>Camelineae</taxon>
        <taxon>Camelina</taxon>
    </lineage>
</organism>
<sequence length="317" mass="36875">MTDGVLYIPSSLIFWEIKEKHYDSWFWKALLKLRSLAKHFISCNIGNGSTAWFCFDKWTPLSPLIDCLGAEGPRRLRIPLNSRVRDACNMEGWVLAIPRSDLDVSLQIYLSTIELPSHSTQEDTYEWGIDGQSTEKFSASKTWEVLRPRDLDKDWAELVWFKGSTPKHAFNFWVTNLNRLPTMARLASWGLQVSDTCCLCSAAVETRDHLFLHCTFTQVIWTLGLRRLSQQSSQFSSWSSLLSWAKGSNPTSPSTLRLLLTQTIVYSVWRERNNRIHNHTTIPPLNLFKDIDRQITNTIAARKERRKFRNLFTLWFR</sequence>
<evidence type="ECO:0000259" key="1">
    <source>
        <dbReference type="Pfam" id="PF13966"/>
    </source>
</evidence>
<dbReference type="Proteomes" id="UP000694864">
    <property type="component" value="Chromosome 11"/>
</dbReference>